<evidence type="ECO:0000313" key="1">
    <source>
        <dbReference type="EMBL" id="GIY59988.1"/>
    </source>
</evidence>
<sequence length="93" mass="10617">MHGIGYSRTPLNKQERCSLQISLGFTAQCILPYAESNLTITLSDVLLYPSHVDEILLRVMHSAEVLDRKVFQYAICWAKCAPHKHFNNISELK</sequence>
<dbReference type="EMBL" id="BPLQ01011732">
    <property type="protein sequence ID" value="GIY59988.1"/>
    <property type="molecule type" value="Genomic_DNA"/>
</dbReference>
<name>A0AAV4UQG6_9ARAC</name>
<evidence type="ECO:0000313" key="2">
    <source>
        <dbReference type="Proteomes" id="UP001054837"/>
    </source>
</evidence>
<dbReference type="AlphaFoldDB" id="A0AAV4UQG6"/>
<proteinExistence type="predicted"/>
<evidence type="ECO:0008006" key="3">
    <source>
        <dbReference type="Google" id="ProtNLM"/>
    </source>
</evidence>
<accession>A0AAV4UQG6</accession>
<comment type="caution">
    <text evidence="1">The sequence shown here is derived from an EMBL/GenBank/DDBJ whole genome shotgun (WGS) entry which is preliminary data.</text>
</comment>
<dbReference type="Proteomes" id="UP001054837">
    <property type="component" value="Unassembled WGS sequence"/>
</dbReference>
<gene>
    <name evidence="1" type="ORF">CDAR_611381</name>
</gene>
<reference evidence="1 2" key="1">
    <citation type="submission" date="2021-06" db="EMBL/GenBank/DDBJ databases">
        <title>Caerostris darwini draft genome.</title>
        <authorList>
            <person name="Kono N."/>
            <person name="Arakawa K."/>
        </authorList>
    </citation>
    <scope>NUCLEOTIDE SEQUENCE [LARGE SCALE GENOMIC DNA]</scope>
</reference>
<protein>
    <recommendedName>
        <fullName evidence="3">BACK domain-containing protein</fullName>
    </recommendedName>
</protein>
<organism evidence="1 2">
    <name type="scientific">Caerostris darwini</name>
    <dbReference type="NCBI Taxonomy" id="1538125"/>
    <lineage>
        <taxon>Eukaryota</taxon>
        <taxon>Metazoa</taxon>
        <taxon>Ecdysozoa</taxon>
        <taxon>Arthropoda</taxon>
        <taxon>Chelicerata</taxon>
        <taxon>Arachnida</taxon>
        <taxon>Araneae</taxon>
        <taxon>Araneomorphae</taxon>
        <taxon>Entelegynae</taxon>
        <taxon>Araneoidea</taxon>
        <taxon>Araneidae</taxon>
        <taxon>Caerostris</taxon>
    </lineage>
</organism>
<keyword evidence="2" id="KW-1185">Reference proteome</keyword>